<dbReference type="AlphaFoldDB" id="A0A077ZCD3"/>
<proteinExistence type="predicted"/>
<gene>
    <name evidence="1" type="ORF">TTRE_0000580101</name>
</gene>
<keyword evidence="2" id="KW-1185">Reference proteome</keyword>
<evidence type="ECO:0000313" key="1">
    <source>
        <dbReference type="EMBL" id="CDW57509.1"/>
    </source>
</evidence>
<protein>
    <submittedName>
        <fullName evidence="1">Uncharacterized protein</fullName>
    </submittedName>
</protein>
<accession>A0A077ZCD3</accession>
<organism evidence="1 2">
    <name type="scientific">Trichuris trichiura</name>
    <name type="common">Whipworm</name>
    <name type="synonym">Trichocephalus trichiurus</name>
    <dbReference type="NCBI Taxonomy" id="36087"/>
    <lineage>
        <taxon>Eukaryota</taxon>
        <taxon>Metazoa</taxon>
        <taxon>Ecdysozoa</taxon>
        <taxon>Nematoda</taxon>
        <taxon>Enoplea</taxon>
        <taxon>Dorylaimia</taxon>
        <taxon>Trichinellida</taxon>
        <taxon>Trichuridae</taxon>
        <taxon>Trichuris</taxon>
    </lineage>
</organism>
<sequence length="128" mass="14505">MLMERHGHVTFNPLSDPICTAADARILIDEADFVATYKRGRQPEAEYPPVAAARAAYEDELRTWTRETWPIPYGERRPGPANTLITLIAVLQQMRGKVLPMPDFLELNIHINTFPANNDVFADDPRVC</sequence>
<reference evidence="1" key="2">
    <citation type="submission" date="2014-03" db="EMBL/GenBank/DDBJ databases">
        <title>The whipworm genome and dual-species transcriptomics of an intimate host-pathogen interaction.</title>
        <authorList>
            <person name="Foth B.J."/>
            <person name="Tsai I.J."/>
            <person name="Reid A.J."/>
            <person name="Bancroft A.J."/>
            <person name="Nichol S."/>
            <person name="Tracey A."/>
            <person name="Holroyd N."/>
            <person name="Cotton J.A."/>
            <person name="Stanley E.J."/>
            <person name="Zarowiecki M."/>
            <person name="Liu J.Z."/>
            <person name="Huckvale T."/>
            <person name="Cooper P.J."/>
            <person name="Grencis R.K."/>
            <person name="Berriman M."/>
        </authorList>
    </citation>
    <scope>NUCLEOTIDE SEQUENCE [LARGE SCALE GENOMIC DNA]</scope>
</reference>
<name>A0A077ZCD3_TRITR</name>
<reference evidence="1" key="1">
    <citation type="submission" date="2014-01" db="EMBL/GenBank/DDBJ databases">
        <authorList>
            <person name="Aslett M."/>
        </authorList>
    </citation>
    <scope>NUCLEOTIDE SEQUENCE</scope>
</reference>
<dbReference type="EMBL" id="HG806172">
    <property type="protein sequence ID" value="CDW57509.1"/>
    <property type="molecule type" value="Genomic_DNA"/>
</dbReference>
<evidence type="ECO:0000313" key="2">
    <source>
        <dbReference type="Proteomes" id="UP000030665"/>
    </source>
</evidence>
<dbReference type="STRING" id="36087.A0A077ZCD3"/>
<dbReference type="Proteomes" id="UP000030665">
    <property type="component" value="Unassembled WGS sequence"/>
</dbReference>